<protein>
    <submittedName>
        <fullName evidence="3">Alpha/beta hydrolase</fullName>
    </submittedName>
</protein>
<evidence type="ECO:0000313" key="4">
    <source>
        <dbReference type="Proteomes" id="UP000595691"/>
    </source>
</evidence>
<dbReference type="InterPro" id="IPR050300">
    <property type="entry name" value="GDXG_lipolytic_enzyme"/>
</dbReference>
<dbReference type="PANTHER" id="PTHR48081">
    <property type="entry name" value="AB HYDROLASE SUPERFAMILY PROTEIN C4A8.06C"/>
    <property type="match status" value="1"/>
</dbReference>
<reference evidence="3 4" key="1">
    <citation type="submission" date="2020-11" db="EMBL/GenBank/DDBJ databases">
        <title>Taxonomic evaluation of the Bacillus sporothermodurans group of bacteria based on whole genome sequences.</title>
        <authorList>
            <person name="Fiedler G."/>
            <person name="Herbstmann A.-D."/>
            <person name="Doll E."/>
            <person name="Wenning M."/>
            <person name="Brinks E."/>
            <person name="Kabisch J."/>
            <person name="Breitenwieser F."/>
            <person name="Lappann M."/>
            <person name="Boehnlein C."/>
            <person name="Franz C."/>
        </authorList>
    </citation>
    <scope>NUCLEOTIDE SEQUENCE [LARGE SCALE GENOMIC DNA]</scope>
    <source>
        <strain evidence="3 4">JCM 19841</strain>
    </source>
</reference>
<keyword evidence="4" id="KW-1185">Reference proteome</keyword>
<dbReference type="SUPFAM" id="SSF53474">
    <property type="entry name" value="alpha/beta-Hydrolases"/>
    <property type="match status" value="1"/>
</dbReference>
<dbReference type="EMBL" id="CP065425">
    <property type="protein sequence ID" value="QQZ11433.1"/>
    <property type="molecule type" value="Genomic_DNA"/>
</dbReference>
<dbReference type="InterPro" id="IPR049492">
    <property type="entry name" value="BD-FAE-like_dom"/>
</dbReference>
<gene>
    <name evidence="3" type="ORF">I5776_05500</name>
</gene>
<keyword evidence="1 3" id="KW-0378">Hydrolase</keyword>
<organism evidence="3 4">
    <name type="scientific">Heyndrickxia vini</name>
    <dbReference type="NCBI Taxonomy" id="1476025"/>
    <lineage>
        <taxon>Bacteria</taxon>
        <taxon>Bacillati</taxon>
        <taxon>Bacillota</taxon>
        <taxon>Bacilli</taxon>
        <taxon>Bacillales</taxon>
        <taxon>Bacillaceae</taxon>
        <taxon>Heyndrickxia</taxon>
    </lineage>
</organism>
<evidence type="ECO:0000259" key="2">
    <source>
        <dbReference type="Pfam" id="PF20434"/>
    </source>
</evidence>
<dbReference type="InterPro" id="IPR029058">
    <property type="entry name" value="AB_hydrolase_fold"/>
</dbReference>
<dbReference type="GO" id="GO:0016787">
    <property type="term" value="F:hydrolase activity"/>
    <property type="evidence" value="ECO:0007669"/>
    <property type="project" value="UniProtKB-KW"/>
</dbReference>
<evidence type="ECO:0000256" key="1">
    <source>
        <dbReference type="ARBA" id="ARBA00022801"/>
    </source>
</evidence>
<proteinExistence type="predicted"/>
<feature type="domain" description="BD-FAE-like" evidence="2">
    <location>
        <begin position="39"/>
        <end position="215"/>
    </location>
</feature>
<sequence>MVIFLIVVIGITFYFFQHVSGQEVKESNLKYGNNRMQTLDLFTPKVRNGEKIPVIIYAHGGGWGGGDKSNVSAKPDFFTKKGYSFISINYRLFPKATYEEMANDITNAIKWVYDKANHYQFDRTKINLMGHSAGGHLIMLVASNPTYLNKVGLSPEIINSVVNIEGPLDLTDFINRFGRYKKVFGNDQEVWKKASPISYAANKNLPPMFLIDHGNHSIERFMDTTTKADNTVANFKARSLSHSELTQLLGTTKTEEATNMTNAVFEFLKRLN</sequence>
<dbReference type="PANTHER" id="PTHR48081:SF33">
    <property type="entry name" value="KYNURENINE FORMAMIDASE"/>
    <property type="match status" value="1"/>
</dbReference>
<evidence type="ECO:0000313" key="3">
    <source>
        <dbReference type="EMBL" id="QQZ11433.1"/>
    </source>
</evidence>
<dbReference type="Proteomes" id="UP000595691">
    <property type="component" value="Chromosome"/>
</dbReference>
<name>A0ABX7E6T7_9BACI</name>
<dbReference type="Gene3D" id="3.40.50.1820">
    <property type="entry name" value="alpha/beta hydrolase"/>
    <property type="match status" value="1"/>
</dbReference>
<accession>A0ABX7E6T7</accession>
<dbReference type="Pfam" id="PF20434">
    <property type="entry name" value="BD-FAE"/>
    <property type="match status" value="1"/>
</dbReference>